<sequence>MKNYLFLFIHLYGAHSCKSDDIEILEEKTVSYDVYVTGNENNTACYWKNGQKRIYREEPV</sequence>
<accession>A0A432DZC5</accession>
<evidence type="ECO:0000313" key="2">
    <source>
        <dbReference type="Proteomes" id="UP000276953"/>
    </source>
</evidence>
<comment type="caution">
    <text evidence="1">The sequence shown here is derived from an EMBL/GenBank/DDBJ whole genome shotgun (WGS) entry which is preliminary data.</text>
</comment>
<evidence type="ECO:0000313" key="1">
    <source>
        <dbReference type="EMBL" id="RTZ49570.1"/>
    </source>
</evidence>
<proteinExistence type="predicted"/>
<name>A0A432DZC5_9FLAO</name>
<dbReference type="AlphaFoldDB" id="A0A432DZC5"/>
<organism evidence="1 2">
    <name type="scientific">Chryseobacterium arthrosphaerae</name>
    <dbReference type="NCBI Taxonomy" id="651561"/>
    <lineage>
        <taxon>Bacteria</taxon>
        <taxon>Pseudomonadati</taxon>
        <taxon>Bacteroidota</taxon>
        <taxon>Flavobacteriia</taxon>
        <taxon>Flavobacteriales</taxon>
        <taxon>Weeksellaceae</taxon>
        <taxon>Chryseobacterium group</taxon>
        <taxon>Chryseobacterium</taxon>
    </lineage>
</organism>
<gene>
    <name evidence="1" type="ORF">EJ377_03685</name>
</gene>
<dbReference type="EMBL" id="RYFC01000001">
    <property type="protein sequence ID" value="RTZ49570.1"/>
    <property type="molecule type" value="Genomic_DNA"/>
</dbReference>
<dbReference type="Proteomes" id="UP000276953">
    <property type="component" value="Unassembled WGS sequence"/>
</dbReference>
<reference evidence="1 2" key="1">
    <citation type="submission" date="2018-12" db="EMBL/GenBank/DDBJ databases">
        <title>Draft Genome Sequence of Chryseobacterium arthrosphaerae strain ED882-96 Isolated from the Blood of a Patient with Liver Cirrhosis in Taiwan.</title>
        <authorList>
            <person name="Lin J.-N."/>
            <person name="Lai C.-H."/>
            <person name="Yang C.-H."/>
            <person name="Huang Y.-H."/>
        </authorList>
    </citation>
    <scope>NUCLEOTIDE SEQUENCE [LARGE SCALE GENOMIC DNA]</scope>
    <source>
        <strain evidence="1 2">ED882-96</strain>
    </source>
</reference>
<protein>
    <submittedName>
        <fullName evidence="1">Uncharacterized protein</fullName>
    </submittedName>
</protein>